<accession>A0A6J6AS41</accession>
<name>A0A6J6AS41_9ZZZZ</name>
<evidence type="ECO:0000313" key="4">
    <source>
        <dbReference type="EMBL" id="CAB5078803.1"/>
    </source>
</evidence>
<evidence type="ECO:0000313" key="3">
    <source>
        <dbReference type="EMBL" id="CAB4965076.1"/>
    </source>
</evidence>
<protein>
    <submittedName>
        <fullName evidence="2">Unannotated protein</fullName>
    </submittedName>
</protein>
<evidence type="ECO:0000313" key="2">
    <source>
        <dbReference type="EMBL" id="CAB4373109.1"/>
    </source>
</evidence>
<sequence>MGPLVAFEHISASEIVAFDNSQVIEEWVATRSPIIETGRPMS</sequence>
<dbReference type="EMBL" id="CAFBNJ010000141">
    <property type="protein sequence ID" value="CAB4965076.1"/>
    <property type="molecule type" value="Genomic_DNA"/>
</dbReference>
<proteinExistence type="predicted"/>
<dbReference type="EMBL" id="CAFBRD010000174">
    <property type="protein sequence ID" value="CAB5078803.1"/>
    <property type="molecule type" value="Genomic_DNA"/>
</dbReference>
<dbReference type="AlphaFoldDB" id="A0A6J6AS41"/>
<dbReference type="EMBL" id="CAEUNJ010000167">
    <property type="protein sequence ID" value="CAB4373109.1"/>
    <property type="molecule type" value="Genomic_DNA"/>
</dbReference>
<reference evidence="2" key="1">
    <citation type="submission" date="2020-05" db="EMBL/GenBank/DDBJ databases">
        <authorList>
            <person name="Chiriac C."/>
            <person name="Salcher M."/>
            <person name="Ghai R."/>
            <person name="Kavagutti S V."/>
        </authorList>
    </citation>
    <scope>NUCLEOTIDE SEQUENCE</scope>
</reference>
<gene>
    <name evidence="1" type="ORF">UFOPK3331_00491</name>
    <name evidence="3" type="ORF">UFOPK3785_01845</name>
    <name evidence="2" type="ORF">UFOPK4201_02163</name>
    <name evidence="4" type="ORF">UFOPK4371_01957</name>
</gene>
<evidence type="ECO:0000313" key="1">
    <source>
        <dbReference type="EMBL" id="CAB4334806.1"/>
    </source>
</evidence>
<organism evidence="2">
    <name type="scientific">freshwater metagenome</name>
    <dbReference type="NCBI Taxonomy" id="449393"/>
    <lineage>
        <taxon>unclassified sequences</taxon>
        <taxon>metagenomes</taxon>
        <taxon>ecological metagenomes</taxon>
    </lineage>
</organism>
<dbReference type="EMBL" id="CAESAL010000011">
    <property type="protein sequence ID" value="CAB4334806.1"/>
    <property type="molecule type" value="Genomic_DNA"/>
</dbReference>